<dbReference type="SUPFAM" id="SSF52266">
    <property type="entry name" value="SGNH hydrolase"/>
    <property type="match status" value="1"/>
</dbReference>
<keyword evidence="2" id="KW-0326">Glycosidase</keyword>
<dbReference type="Pfam" id="PF00150">
    <property type="entry name" value="Cellulase"/>
    <property type="match status" value="1"/>
</dbReference>
<feature type="domain" description="SGNH hydrolase-type esterase" evidence="5">
    <location>
        <begin position="38"/>
        <end position="230"/>
    </location>
</feature>
<dbReference type="SUPFAM" id="SSF51445">
    <property type="entry name" value="(Trans)glycosidases"/>
    <property type="match status" value="1"/>
</dbReference>
<evidence type="ECO:0000259" key="4">
    <source>
        <dbReference type="Pfam" id="PF00150"/>
    </source>
</evidence>
<dbReference type="GO" id="GO:0016788">
    <property type="term" value="F:hydrolase activity, acting on ester bonds"/>
    <property type="evidence" value="ECO:0007669"/>
    <property type="project" value="UniProtKB-ARBA"/>
</dbReference>
<evidence type="ECO:0000259" key="5">
    <source>
        <dbReference type="Pfam" id="PF13472"/>
    </source>
</evidence>
<feature type="domain" description="Secretion system C-terminal sorting" evidence="6">
    <location>
        <begin position="951"/>
        <end position="1018"/>
    </location>
</feature>
<evidence type="ECO:0000313" key="7">
    <source>
        <dbReference type="EMBL" id="MBA9077145.1"/>
    </source>
</evidence>
<reference evidence="7 8" key="1">
    <citation type="submission" date="2020-08" db="EMBL/GenBank/DDBJ databases">
        <title>Genomic Encyclopedia of Type Strains, Phase IV (KMG-IV): sequencing the most valuable type-strain genomes for metagenomic binning, comparative biology and taxonomic classification.</title>
        <authorList>
            <person name="Goeker M."/>
        </authorList>
    </citation>
    <scope>NUCLEOTIDE SEQUENCE [LARGE SCALE GENOMIC DNA]</scope>
    <source>
        <strain evidence="7 8">DSM 29854</strain>
    </source>
</reference>
<dbReference type="Proteomes" id="UP000563094">
    <property type="component" value="Unassembled WGS sequence"/>
</dbReference>
<feature type="domain" description="Glycoside hydrolase family 5" evidence="4">
    <location>
        <begin position="632"/>
        <end position="899"/>
    </location>
</feature>
<name>A0A839GNM7_9BACT</name>
<sequence>MKHKLLLLLLFTLSWGIFQTKAQSTPEPFFKEGERVNFVGNSITHGGYFHNYLLLFYATRFPNQKVVFYNSGIWGDNANSFLQRMDADILSKPADYAVVMAGMNDVNRSLYDPARQNEADIETKKARALTDYKGYYEQVIQKLLAANLKVILQKPTIYDETGTLPAPNMPGVNGALQKATVIIDELAQKYNLKTVDYYTILNTINAQLQATNPAATIVSNDRIHPGAPGHLVMAYQFLKETNAPRYVSKTVIENGAVKECANCTARDVNMAMGKVEFKVKANSLPYPVASDAAPALAWVPFIREFNEEFLQVSPLSPGKYTLLIDGTVASEFTHEQLQAGVNLATIQNTPQYKQALQVQGQTSLYRTVQIKVRDLKRVEFSYLPRDLLGKPYSEIEAYINQLISTNDVKYTANKALFDSYLVNKPQEQALEQQLTDLADQIYVLNKPVEHTYQILRSFQTQTHIWDFDSPIVNNTIQGWTIVNYSPATTENGILKLFGTRANNLIRYDAPVGSIDPAVSKVAVIRLKNETIHNKARFYWWSSNPTHDAAFIEFDISANDTDFKEYIIDLSRDPRWAGGIKIIRFDIPASLSASEYTKQISVDNVRLYTFPDMPDRTPAPFGVNLAGAEFGSNMPGVVNTDYTYPTIPELDYFKSKGLTLIRLPFKWERIQLTLGGALDQAELGRMKKFVEAARVRGIWVLLDMHNYGRRKINGTEYIIGAPELTIAHVADAWGKLAAEFKDYGNIWGYGLMNEPHDMLASTPWKNIAQALITKIREVDTQTTIVVAGDSWSSAARWQTASDNLKTLSDPSKKLVFEAHQYFDRDASGSYAGTYDTEGTTPTTGVERVTPFVAWLKQNNFKGFVGEYGVPDDDPRWLVTLDNMLNYLSVNCVNGTYWAAGPWWNTYKLAVEPRGGVDRPQLPTLQKYQFASNNCSTLTGIKEDLEASKKYVLFPNPSRHELFLDTPNFNGGQVTITDLLGRTVLNGTVKERTIDVKALPAGTYLLVVVKKEQRLYKRFIKE</sequence>
<accession>A0A839GNM7</accession>
<evidence type="ECO:0000259" key="6">
    <source>
        <dbReference type="Pfam" id="PF18962"/>
    </source>
</evidence>
<organism evidence="7 8">
    <name type="scientific">Rufibacter quisquiliarum</name>
    <dbReference type="NCBI Taxonomy" id="1549639"/>
    <lineage>
        <taxon>Bacteria</taxon>
        <taxon>Pseudomonadati</taxon>
        <taxon>Bacteroidota</taxon>
        <taxon>Cytophagia</taxon>
        <taxon>Cytophagales</taxon>
        <taxon>Hymenobacteraceae</taxon>
        <taxon>Rufibacter</taxon>
    </lineage>
</organism>
<evidence type="ECO:0000313" key="8">
    <source>
        <dbReference type="Proteomes" id="UP000563094"/>
    </source>
</evidence>
<dbReference type="RefSeq" id="WP_182512767.1">
    <property type="nucleotide sequence ID" value="NZ_JACJIQ010000006.1"/>
</dbReference>
<dbReference type="Pfam" id="PF18962">
    <property type="entry name" value="Por_Secre_tail"/>
    <property type="match status" value="1"/>
</dbReference>
<dbReference type="GO" id="GO:0009251">
    <property type="term" value="P:glucan catabolic process"/>
    <property type="evidence" value="ECO:0007669"/>
    <property type="project" value="TreeGrafter"/>
</dbReference>
<dbReference type="AlphaFoldDB" id="A0A839GNM7"/>
<evidence type="ECO:0000256" key="2">
    <source>
        <dbReference type="ARBA" id="ARBA00023295"/>
    </source>
</evidence>
<dbReference type="PANTHER" id="PTHR34142">
    <property type="entry name" value="ENDO-BETA-1,4-GLUCANASE A"/>
    <property type="match status" value="1"/>
</dbReference>
<dbReference type="Gene3D" id="3.20.20.80">
    <property type="entry name" value="Glycosidases"/>
    <property type="match status" value="1"/>
</dbReference>
<gene>
    <name evidence="7" type="ORF">FHS90_001856</name>
</gene>
<dbReference type="InterPro" id="IPR036514">
    <property type="entry name" value="SGNH_hydro_sf"/>
</dbReference>
<protein>
    <submittedName>
        <fullName evidence="7">Aryl-phospho-beta-D-glucosidase BglC (GH1 family)/lysophospholipase L1-like esterase</fullName>
    </submittedName>
</protein>
<dbReference type="Gene3D" id="3.40.50.1110">
    <property type="entry name" value="SGNH hydrolase"/>
    <property type="match status" value="1"/>
</dbReference>
<dbReference type="InterPro" id="IPR017853">
    <property type="entry name" value="GH"/>
</dbReference>
<dbReference type="CDD" id="cd01834">
    <property type="entry name" value="SGNH_hydrolase_like_2"/>
    <property type="match status" value="1"/>
</dbReference>
<evidence type="ECO:0000256" key="3">
    <source>
        <dbReference type="SAM" id="SignalP"/>
    </source>
</evidence>
<dbReference type="InterPro" id="IPR013830">
    <property type="entry name" value="SGNH_hydro"/>
</dbReference>
<proteinExistence type="predicted"/>
<dbReference type="InterPro" id="IPR026444">
    <property type="entry name" value="Secre_tail"/>
</dbReference>
<dbReference type="GO" id="GO:0004553">
    <property type="term" value="F:hydrolase activity, hydrolyzing O-glycosyl compounds"/>
    <property type="evidence" value="ECO:0007669"/>
    <property type="project" value="InterPro"/>
</dbReference>
<dbReference type="InterPro" id="IPR001547">
    <property type="entry name" value="Glyco_hydro_5"/>
</dbReference>
<feature type="chain" id="PRO_5032595769" evidence="3">
    <location>
        <begin position="23"/>
        <end position="1020"/>
    </location>
</feature>
<feature type="signal peptide" evidence="3">
    <location>
        <begin position="1"/>
        <end position="22"/>
    </location>
</feature>
<evidence type="ECO:0000256" key="1">
    <source>
        <dbReference type="ARBA" id="ARBA00022801"/>
    </source>
</evidence>
<dbReference type="NCBIfam" id="TIGR04183">
    <property type="entry name" value="Por_Secre_tail"/>
    <property type="match status" value="1"/>
</dbReference>
<comment type="caution">
    <text evidence="7">The sequence shown here is derived from an EMBL/GenBank/DDBJ whole genome shotgun (WGS) entry which is preliminary data.</text>
</comment>
<keyword evidence="1" id="KW-0378">Hydrolase</keyword>
<keyword evidence="3" id="KW-0732">Signal</keyword>
<dbReference type="PANTHER" id="PTHR34142:SF1">
    <property type="entry name" value="GLYCOSIDE HYDROLASE FAMILY 5 DOMAIN-CONTAINING PROTEIN"/>
    <property type="match status" value="1"/>
</dbReference>
<dbReference type="Pfam" id="PF13472">
    <property type="entry name" value="Lipase_GDSL_2"/>
    <property type="match status" value="1"/>
</dbReference>
<dbReference type="EMBL" id="JACJIQ010000006">
    <property type="protein sequence ID" value="MBA9077145.1"/>
    <property type="molecule type" value="Genomic_DNA"/>
</dbReference>
<keyword evidence="8" id="KW-1185">Reference proteome</keyword>